<evidence type="ECO:0008006" key="4">
    <source>
        <dbReference type="Google" id="ProtNLM"/>
    </source>
</evidence>
<dbReference type="AlphaFoldDB" id="A0A0F6RFF7"/>
<dbReference type="EMBL" id="CP011132">
    <property type="protein sequence ID" value="AKE59113.1"/>
    <property type="molecule type" value="Genomic_DNA"/>
</dbReference>
<dbReference type="RefSeq" id="WP_046481540.1">
    <property type="nucleotide sequence ID" value="NZ_CP011132.1"/>
</dbReference>
<evidence type="ECO:0000313" key="3">
    <source>
        <dbReference type="Proteomes" id="UP000034085"/>
    </source>
</evidence>
<dbReference type="HOGENOM" id="CLU_032470_0_0_6"/>
<gene>
    <name evidence="2" type="ORF">F384_11200</name>
</gene>
<feature type="region of interest" description="Disordered" evidence="1">
    <location>
        <begin position="600"/>
        <end position="622"/>
    </location>
</feature>
<dbReference type="PATRIC" id="fig|1261127.3.peg.2337"/>
<evidence type="ECO:0000313" key="2">
    <source>
        <dbReference type="EMBL" id="AKE59113.1"/>
    </source>
</evidence>
<feature type="compositionally biased region" description="Basic and acidic residues" evidence="1">
    <location>
        <begin position="612"/>
        <end position="622"/>
    </location>
</feature>
<dbReference type="OrthoDB" id="4378831at2"/>
<protein>
    <recommendedName>
        <fullName evidence="4">DUF2235 domain-containing protein</fullName>
    </recommendedName>
</protein>
<dbReference type="KEGG" id="cama:F384_11200"/>
<dbReference type="PANTHER" id="PTHR33840">
    <property type="match status" value="1"/>
</dbReference>
<name>A0A0F6RFF7_CITAM</name>
<proteinExistence type="predicted"/>
<dbReference type="Proteomes" id="UP000034085">
    <property type="component" value="Chromosome"/>
</dbReference>
<dbReference type="PANTHER" id="PTHR33840:SF1">
    <property type="entry name" value="TLE1 PHOSPHOLIPASE DOMAIN-CONTAINING PROTEIN"/>
    <property type="match status" value="1"/>
</dbReference>
<organism evidence="2 3">
    <name type="scientific">Citrobacter amalonaticus Y19</name>
    <dbReference type="NCBI Taxonomy" id="1261127"/>
    <lineage>
        <taxon>Bacteria</taxon>
        <taxon>Pseudomonadati</taxon>
        <taxon>Pseudomonadota</taxon>
        <taxon>Gammaproteobacteria</taxon>
        <taxon>Enterobacterales</taxon>
        <taxon>Enterobacteriaceae</taxon>
        <taxon>Citrobacter</taxon>
    </lineage>
</organism>
<evidence type="ECO:0000256" key="1">
    <source>
        <dbReference type="SAM" id="MobiDB-lite"/>
    </source>
</evidence>
<accession>A0A0F6RFF7</accession>
<reference evidence="2 3" key="1">
    <citation type="journal article" date="2013" name="Appl. Microbiol. Biotechnol.">
        <title>Glycerol assimilation and production of 1,3-propanediol by Citrobacter amalonaticus Y19.</title>
        <authorList>
            <person name="Ainala S.K."/>
            <person name="Ashok S."/>
            <person name="Ko Y."/>
            <person name="Park S."/>
        </authorList>
    </citation>
    <scope>NUCLEOTIDE SEQUENCE [LARGE SCALE GENOMIC DNA]</scope>
    <source>
        <strain evidence="2 3">Y19</strain>
    </source>
</reference>
<sequence length="622" mass="69943">MIDESAISAATRAQQAEDHHVGNCGRVWHVAFFFDGVGRNIDQDAPDHRLSNIARLFRAYPDKDKNTSTVCFNAFYFSGMGTPYHDDAAEKIYSVMDISLGNLLEDVKKLPKDTVSDAGMDIARGKKWTDVLGNALEYLNNPLEWARGVGKMALSALGKAGIESTPWLRDNEVMSAHFMTGEPTRLTAAKRQFKKFYKENTKDSNVTIKTISVSLYGFDLGATLARKFLDQFLKEICQKNKAGKYQYKNVPVDIVFTGLFDCSRHSPASSNNGLDYFFMWLGMPGKMIGLVLGDKAIDQDSPLPDAVCKALHLAAAHERRPWRGLYLLGNTAAKKAERHQELLLPGCSEDIGGGLKPDEQKPSAELCRVALYNMYHAACQAGVPFPDFEDLPVLSKTIASYFLMNDAVQGMPVTDWVSRYQKEVKENTFSDTAQEKHLDNYFLWLGEQYYMYQYERERLDKELSLAQREQISGYGPLAGTGINPNTKADAIKAQISELDSLWGWLDEVKRVAVGLHNDFRVSPRPNDRRMELQEVAYNAAVNRAETFLTFAHAAYHDENMPMSSSSTANTLYSYFVHDIQKVDYASSVSEDFFLRRSAELPDVDSESSNNKNDGKKHSRRDD</sequence>